<evidence type="ECO:0000256" key="4">
    <source>
        <dbReference type="ARBA" id="ARBA00023136"/>
    </source>
</evidence>
<dbReference type="Pfam" id="PF04357">
    <property type="entry name" value="TamB"/>
    <property type="match status" value="1"/>
</dbReference>
<proteinExistence type="predicted"/>
<keyword evidence="2" id="KW-0812">Transmembrane</keyword>
<dbReference type="EMBL" id="BAABCR010000004">
    <property type="protein sequence ID" value="GAA4024807.1"/>
    <property type="molecule type" value="Genomic_DNA"/>
</dbReference>
<comment type="caution">
    <text evidence="7">The sequence shown here is derived from an EMBL/GenBank/DDBJ whole genome shotgun (WGS) entry which is preliminary data.</text>
</comment>
<feature type="compositionally biased region" description="Basic and acidic residues" evidence="5">
    <location>
        <begin position="1488"/>
        <end position="1499"/>
    </location>
</feature>
<name>A0ABP7TEA3_9FLAO</name>
<feature type="region of interest" description="Disordered" evidence="5">
    <location>
        <begin position="1465"/>
        <end position="1511"/>
    </location>
</feature>
<sequence>MEKNKKNNKLIKVRKIVLRTLAVLLLLLLLLAFALSLPVVQTKIAHYATDKLNKDFGTNINIDEVAITVFGGVKLKTVLVLDHHKDTLIYADRIKTSILDFKNLVDGKLRFGDLRFDALTLNIVNYKKEKDTNLDLFVAAFDDGKPGSGKFLMTSGNVYIKNSHFTITDYNRAVPKDADFTKLNAHLKQFKIKGPNVTAQIAEMSFQDHRGLYVKNLTSDFGYTKRNISLENLTLKTDESYLEGKVILSYSRENKDFSNFNNKVVFDVALDKATIATNDIRHFYAELGKNKTFFLKSKIKGTLNNFVATNLYLRDDKNSIIRGDVNFKNLFPRSPGAFYMKGDFDKISSNYNNLTKLLPNILGKKLPTSLQKFGQFQFTGEAEVTQKHINADFVMNTALGLVESSLKMSNIDNIDNAQYKGYVILDNFDIGTLINDKTVGRASLDLDIEGQGFTQKYLNTSFVGDIYKLKFNNYNYSNIIVDGKFKQPIFSGKVIANDPNLYMDFNGTVDLSAKENIYDFHSKIDYVNLDKLNFLKDSIAVFKGDIVVKATGNSFDNLKGNLVLSNASYQNKKDIYFVDLLEVNSSFDTNGERTIIVNSPDAIQGAVVGKYKFNQVQKMVENSLGSFYANYKPNKVLPGQYLKFNFDINSKIIEIFNPDISLSANTQLKGNIGSDSKNFNLDFNSKQVVAYENVFDNVTLQVDNQNPLYNAYVQLDSIKTKHYKIRDFSMINTFANDTLQFRTEFKGGKKGLDFYNLNFYHTINNENKNVVGFTKSELQFKDYLWYLNEKDDLKENKIVFDKKLTNFSFQDLILSHENQSINFVGLIADKVNKDLQLSFKDVNLNKVTPDVDKFRFDGILDGKVNFKQTNTVFQPTSTLQIDSLSVNGIALGKLNLDISGDESLKKFYLTSNLENDNFDSFEADGKLEIVDDQTLLDVDLSFDKFNLGILSKIGGDVITNIRGFASGNARIDGNINSLDYNGRLFINEAGLTIPYLNTDYQFVNNSIVDVTENKFIIRETTITDTKFDTQGSLSGFIKHKQFGDWQLDLAVNSNRLLALNTKDHEDAAYFGQAFMNGSATIKGPTESLMITVNAESAKGTDVKIPINEAESVEENSFIHFKTPAEKNKNNKDKLALNKKYNGLELDFNFEITKDADIEVILNRDSGHGMKGKGYGTLLFRINTMGKFEMFGDFIALEGSYNFKYGGLIDKKFEVKKGGSIIWAGDPMAATLNLEAVYVTTANPAVLIDNPSFNKKIDVEVVIGVKGNLASPEPDFNINFPNVSSSLKSEIQYQLDDKDKRQTQALYLLSTGSFLSQDGVNQNQLSNNLYEKASSLFKDIFSGDNDKISIAPEYVVADRTATGQQTDGRIGVTVSSKINDRITVNGKVGVPVGGITETAIVGDVEVQYRVNEDGTLNLRVFNKENDITYIGQGIGYTQGIGMSYEVDFDTMKELINRIFKKAKIDRVKTANHDDHDSDMFPEGMNMKSKKAEEKDKKKPEPSSNKEAVPTED</sequence>
<feature type="compositionally biased region" description="Low complexity" evidence="5">
    <location>
        <begin position="1500"/>
        <end position="1511"/>
    </location>
</feature>
<evidence type="ECO:0000256" key="3">
    <source>
        <dbReference type="ARBA" id="ARBA00022989"/>
    </source>
</evidence>
<dbReference type="Proteomes" id="UP001500968">
    <property type="component" value="Unassembled WGS sequence"/>
</dbReference>
<protein>
    <submittedName>
        <fullName evidence="7">Translocation/assembly module TamB domain-containing protein</fullName>
    </submittedName>
</protein>
<evidence type="ECO:0000313" key="7">
    <source>
        <dbReference type="EMBL" id="GAA4024807.1"/>
    </source>
</evidence>
<comment type="subcellular location">
    <subcellularLocation>
        <location evidence="1">Membrane</location>
        <topology evidence="1">Single-pass membrane protein</topology>
    </subcellularLocation>
</comment>
<keyword evidence="3" id="KW-1133">Transmembrane helix</keyword>
<dbReference type="InterPro" id="IPR007452">
    <property type="entry name" value="TamB_C"/>
</dbReference>
<keyword evidence="8" id="KW-1185">Reference proteome</keyword>
<evidence type="ECO:0000256" key="5">
    <source>
        <dbReference type="SAM" id="MobiDB-lite"/>
    </source>
</evidence>
<evidence type="ECO:0000256" key="2">
    <source>
        <dbReference type="ARBA" id="ARBA00022692"/>
    </source>
</evidence>
<evidence type="ECO:0000313" key="8">
    <source>
        <dbReference type="Proteomes" id="UP001500968"/>
    </source>
</evidence>
<keyword evidence="4" id="KW-0472">Membrane</keyword>
<organism evidence="7 8">
    <name type="scientific">Flavobacterium cheonhonense</name>
    <dbReference type="NCBI Taxonomy" id="706185"/>
    <lineage>
        <taxon>Bacteria</taxon>
        <taxon>Pseudomonadati</taxon>
        <taxon>Bacteroidota</taxon>
        <taxon>Flavobacteriia</taxon>
        <taxon>Flavobacteriales</taxon>
        <taxon>Flavobacteriaceae</taxon>
        <taxon>Flavobacterium</taxon>
    </lineage>
</organism>
<gene>
    <name evidence="7" type="ORF">GCM10022386_05000</name>
</gene>
<accession>A0ABP7TEA3</accession>
<dbReference type="RefSeq" id="WP_324691223.1">
    <property type="nucleotide sequence ID" value="NZ_BAABCR010000004.1"/>
</dbReference>
<feature type="domain" description="Translocation and assembly module TamB C-terminal" evidence="6">
    <location>
        <begin position="1027"/>
        <end position="1447"/>
    </location>
</feature>
<evidence type="ECO:0000259" key="6">
    <source>
        <dbReference type="Pfam" id="PF04357"/>
    </source>
</evidence>
<evidence type="ECO:0000256" key="1">
    <source>
        <dbReference type="ARBA" id="ARBA00004167"/>
    </source>
</evidence>
<reference evidence="8" key="1">
    <citation type="journal article" date="2019" name="Int. J. Syst. Evol. Microbiol.">
        <title>The Global Catalogue of Microorganisms (GCM) 10K type strain sequencing project: providing services to taxonomists for standard genome sequencing and annotation.</title>
        <authorList>
            <consortium name="The Broad Institute Genomics Platform"/>
            <consortium name="The Broad Institute Genome Sequencing Center for Infectious Disease"/>
            <person name="Wu L."/>
            <person name="Ma J."/>
        </authorList>
    </citation>
    <scope>NUCLEOTIDE SEQUENCE [LARGE SCALE GENOMIC DNA]</scope>
    <source>
        <strain evidence="8">JCM 17064</strain>
    </source>
</reference>
<feature type="compositionally biased region" description="Basic and acidic residues" evidence="5">
    <location>
        <begin position="1465"/>
        <end position="1477"/>
    </location>
</feature>